<dbReference type="RefSeq" id="WP_245731177.1">
    <property type="nucleotide sequence ID" value="NZ_FNQM01000059.1"/>
</dbReference>
<evidence type="ECO:0000313" key="3">
    <source>
        <dbReference type="Proteomes" id="UP000198703"/>
    </source>
</evidence>
<dbReference type="STRING" id="89524.SAMN05444370_1593"/>
<name>A0A1H4GE53_9RHOB</name>
<sequence>MLMKAMALAALLASAGAAQAFNDPTWPCESRKVAHLSMAQMWAGAIPEDMSAWRDDAAVAAAAARIAQRRTSMDEVAEIIDALADATPEDALEARLTQLFAGVFALIDRERARVVDGITRYNASQQALSSRIDAMQVELARLEKEAAPDDFDALDRIDEMRDSVAWEVRIFNERRQSLQYVCESPVILEQRAFAVSRLVKARIDGV</sequence>
<evidence type="ECO:0000313" key="2">
    <source>
        <dbReference type="EMBL" id="SEB07895.1"/>
    </source>
</evidence>
<evidence type="ECO:0008006" key="4">
    <source>
        <dbReference type="Google" id="ProtNLM"/>
    </source>
</evidence>
<proteinExistence type="predicted"/>
<protein>
    <recommendedName>
        <fullName evidence="4">LTXXQ motif family protein</fullName>
    </recommendedName>
</protein>
<reference evidence="2 3" key="1">
    <citation type="submission" date="2016-10" db="EMBL/GenBank/DDBJ databases">
        <authorList>
            <person name="de Groot N.N."/>
        </authorList>
    </citation>
    <scope>NUCLEOTIDE SEQUENCE [LARGE SCALE GENOMIC DNA]</scope>
    <source>
        <strain evidence="2 3">DSM 15345</strain>
    </source>
</reference>
<keyword evidence="1" id="KW-0732">Signal</keyword>
<dbReference type="AlphaFoldDB" id="A0A1H4GE53"/>
<keyword evidence="3" id="KW-1185">Reference proteome</keyword>
<dbReference type="Proteomes" id="UP000198703">
    <property type="component" value="Unassembled WGS sequence"/>
</dbReference>
<gene>
    <name evidence="2" type="ORF">SAMN05444370_1593</name>
</gene>
<evidence type="ECO:0000256" key="1">
    <source>
        <dbReference type="SAM" id="SignalP"/>
    </source>
</evidence>
<feature type="chain" id="PRO_5011456632" description="LTXXQ motif family protein" evidence="1">
    <location>
        <begin position="21"/>
        <end position="206"/>
    </location>
</feature>
<accession>A0A1H4GE53</accession>
<organism evidence="2 3">
    <name type="scientific">Rubrimonas cliftonensis</name>
    <dbReference type="NCBI Taxonomy" id="89524"/>
    <lineage>
        <taxon>Bacteria</taxon>
        <taxon>Pseudomonadati</taxon>
        <taxon>Pseudomonadota</taxon>
        <taxon>Alphaproteobacteria</taxon>
        <taxon>Rhodobacterales</taxon>
        <taxon>Paracoccaceae</taxon>
        <taxon>Rubrimonas</taxon>
    </lineage>
</organism>
<feature type="signal peptide" evidence="1">
    <location>
        <begin position="1"/>
        <end position="20"/>
    </location>
</feature>
<dbReference type="EMBL" id="FNQM01000059">
    <property type="protein sequence ID" value="SEB07895.1"/>
    <property type="molecule type" value="Genomic_DNA"/>
</dbReference>